<keyword evidence="6" id="KW-1185">Reference proteome</keyword>
<dbReference type="InterPro" id="IPR029063">
    <property type="entry name" value="SAM-dependent_MTases_sf"/>
</dbReference>
<keyword evidence="1 3" id="KW-0694">RNA-binding</keyword>
<protein>
    <submittedName>
        <fullName evidence="5">Hemolysin</fullName>
    </submittedName>
</protein>
<dbReference type="InterPro" id="IPR004538">
    <property type="entry name" value="Hemolysin_A/TlyA"/>
</dbReference>
<dbReference type="PROSITE" id="PS50889">
    <property type="entry name" value="S4"/>
    <property type="match status" value="1"/>
</dbReference>
<proteinExistence type="inferred from homology"/>
<dbReference type="NCBIfam" id="TIGR00478">
    <property type="entry name" value="tly"/>
    <property type="match status" value="1"/>
</dbReference>
<dbReference type="InterPro" id="IPR047048">
    <property type="entry name" value="TlyA"/>
</dbReference>
<dbReference type="Gene3D" id="3.10.290.10">
    <property type="entry name" value="RNA-binding S4 domain"/>
    <property type="match status" value="1"/>
</dbReference>
<dbReference type="EMBL" id="JXMU01000013">
    <property type="protein sequence ID" value="KPB01131.1"/>
    <property type="molecule type" value="Genomic_DNA"/>
</dbReference>
<dbReference type="GO" id="GO:0003723">
    <property type="term" value="F:RNA binding"/>
    <property type="evidence" value="ECO:0007669"/>
    <property type="project" value="UniProtKB-KW"/>
</dbReference>
<dbReference type="PATRIC" id="fig|1514904.3.peg.736"/>
<dbReference type="PIRSF" id="PIRSF005578">
    <property type="entry name" value="TlyA"/>
    <property type="match status" value="1"/>
</dbReference>
<dbReference type="SUPFAM" id="SSF55174">
    <property type="entry name" value="Alpha-L RNA-binding motif"/>
    <property type="match status" value="1"/>
</dbReference>
<dbReference type="OrthoDB" id="9784736at2"/>
<dbReference type="SUPFAM" id="SSF53335">
    <property type="entry name" value="S-adenosyl-L-methionine-dependent methyltransferases"/>
    <property type="match status" value="1"/>
</dbReference>
<organism evidence="5 6">
    <name type="scientific">Ahrensia marina</name>
    <dbReference type="NCBI Taxonomy" id="1514904"/>
    <lineage>
        <taxon>Bacteria</taxon>
        <taxon>Pseudomonadati</taxon>
        <taxon>Pseudomonadota</taxon>
        <taxon>Alphaproteobacteria</taxon>
        <taxon>Hyphomicrobiales</taxon>
        <taxon>Ahrensiaceae</taxon>
        <taxon>Ahrensia</taxon>
    </lineage>
</organism>
<evidence type="ECO:0000256" key="1">
    <source>
        <dbReference type="ARBA" id="ARBA00022884"/>
    </source>
</evidence>
<comment type="caution">
    <text evidence="5">The sequence shown here is derived from an EMBL/GenBank/DDBJ whole genome shotgun (WGS) entry which is preliminary data.</text>
</comment>
<dbReference type="CDD" id="cd00165">
    <property type="entry name" value="S4"/>
    <property type="match status" value="1"/>
</dbReference>
<dbReference type="Gene3D" id="3.40.50.150">
    <property type="entry name" value="Vaccinia Virus protein VP39"/>
    <property type="match status" value="1"/>
</dbReference>
<dbReference type="Pfam" id="PF01728">
    <property type="entry name" value="FtsJ"/>
    <property type="match status" value="1"/>
</dbReference>
<evidence type="ECO:0000313" key="5">
    <source>
        <dbReference type="EMBL" id="KPB01131.1"/>
    </source>
</evidence>
<dbReference type="Proteomes" id="UP000038011">
    <property type="component" value="Unassembled WGS sequence"/>
</dbReference>
<dbReference type="STRING" id="1514904.SU32_09530"/>
<name>A0A0N0E7F4_9HYPH</name>
<dbReference type="CDD" id="cd02440">
    <property type="entry name" value="AdoMet_MTases"/>
    <property type="match status" value="1"/>
</dbReference>
<evidence type="ECO:0000313" key="6">
    <source>
        <dbReference type="Proteomes" id="UP000038011"/>
    </source>
</evidence>
<evidence type="ECO:0000256" key="3">
    <source>
        <dbReference type="PROSITE-ProRule" id="PRU00182"/>
    </source>
</evidence>
<comment type="similarity">
    <text evidence="2">Belongs to the TlyA family.</text>
</comment>
<feature type="domain" description="RNA-binding S4" evidence="4">
    <location>
        <begin position="10"/>
        <end position="75"/>
    </location>
</feature>
<dbReference type="GO" id="GO:0032259">
    <property type="term" value="P:methylation"/>
    <property type="evidence" value="ECO:0007669"/>
    <property type="project" value="InterPro"/>
</dbReference>
<gene>
    <name evidence="5" type="ORF">SU32_09530</name>
</gene>
<dbReference type="RefSeq" id="WP_053999129.1">
    <property type="nucleotide sequence ID" value="NZ_JXMU01000013.1"/>
</dbReference>
<evidence type="ECO:0000256" key="2">
    <source>
        <dbReference type="ARBA" id="ARBA00029460"/>
    </source>
</evidence>
<sequence length="252" mass="27102">MAYTDTTDHIRLDNLLVELNHFPSRSRARDAIKRATVYVDGKVMQKASVLVHPKADIRIDDPAQKYVSRAALKLVTALDHFKIDPAGKNCLDVGASTGGFTQVLLERNAAHVIALDVGHDQLNDALRADERVTVYEGLNARDLNEDHLGTHLPEIIVSDVSFISLKLALPPALDLAAPGALCILLVKPQFEVGRDNVGKGGVVTPELGKAASEDLEAWLNSLSGWQSTGIISSPIAGGDGNQEYLLTGRKDG</sequence>
<dbReference type="Pfam" id="PF01479">
    <property type="entry name" value="S4"/>
    <property type="match status" value="1"/>
</dbReference>
<reference evidence="5 6" key="1">
    <citation type="submission" date="2015-01" db="EMBL/GenBank/DDBJ databases">
        <title>Ahrensia donghaiensis sp. nov., a novel dimethylsulphoniopropionate-cleavage bacterium isolated from seawater and emended descriptions of the genus Ahrensia and Ahrensia kielensis.</title>
        <authorList>
            <person name="Liu J."/>
        </authorList>
    </citation>
    <scope>NUCLEOTIDE SEQUENCE [LARGE SCALE GENOMIC DNA]</scope>
    <source>
        <strain evidence="5 6">LZD062</strain>
    </source>
</reference>
<dbReference type="PANTHER" id="PTHR32319">
    <property type="entry name" value="BACTERIAL HEMOLYSIN-LIKE PROTEIN"/>
    <property type="match status" value="1"/>
</dbReference>
<accession>A0A0N0E7F4</accession>
<dbReference type="SMART" id="SM00363">
    <property type="entry name" value="S4"/>
    <property type="match status" value="1"/>
</dbReference>
<dbReference type="InterPro" id="IPR036986">
    <property type="entry name" value="S4_RNA-bd_sf"/>
</dbReference>
<dbReference type="GO" id="GO:0008168">
    <property type="term" value="F:methyltransferase activity"/>
    <property type="evidence" value="ECO:0007669"/>
    <property type="project" value="InterPro"/>
</dbReference>
<evidence type="ECO:0000259" key="4">
    <source>
        <dbReference type="SMART" id="SM00363"/>
    </source>
</evidence>
<dbReference type="InterPro" id="IPR002877">
    <property type="entry name" value="RNA_MeTrfase_FtsJ_dom"/>
</dbReference>
<dbReference type="AlphaFoldDB" id="A0A0N0E7F4"/>
<dbReference type="InterPro" id="IPR002942">
    <property type="entry name" value="S4_RNA-bd"/>
</dbReference>
<dbReference type="PANTHER" id="PTHR32319:SF0">
    <property type="entry name" value="BACTERIAL HEMOLYSIN-LIKE PROTEIN"/>
    <property type="match status" value="1"/>
</dbReference>